<evidence type="ECO:0000313" key="1">
    <source>
        <dbReference type="Proteomes" id="UP000887574"/>
    </source>
</evidence>
<proteinExistence type="predicted"/>
<evidence type="ECO:0000313" key="2">
    <source>
        <dbReference type="WBParaSite" id="jg8506"/>
    </source>
</evidence>
<sequence>MEVQNCRSQNSKKYNLSHCGRNFLSYLTSSKPGLPAAPKDSKLMAFDCFRIPPQVPSPISFGSGAIDSKHVLIKNSPQTGSLYFNCKNNFSIVLMPIVDAIPDFRTELNAKRLKIPPSSPLPVSNTTSPYFWIGDDIFHLLPNLMKPIPGNELSRDERHYSYRISRARQLETAIKVNEAALVLLNFLLEEILGVGNPRAAADQGAPNGLRRQVDLMFDDLVAEQSEEKIL</sequence>
<dbReference type="Proteomes" id="UP000887574">
    <property type="component" value="Unplaced"/>
</dbReference>
<keyword evidence="1" id="KW-1185">Reference proteome</keyword>
<organism evidence="1 2">
    <name type="scientific">Ditylenchus dipsaci</name>
    <dbReference type="NCBI Taxonomy" id="166011"/>
    <lineage>
        <taxon>Eukaryota</taxon>
        <taxon>Metazoa</taxon>
        <taxon>Ecdysozoa</taxon>
        <taxon>Nematoda</taxon>
        <taxon>Chromadorea</taxon>
        <taxon>Rhabditida</taxon>
        <taxon>Tylenchina</taxon>
        <taxon>Tylenchomorpha</taxon>
        <taxon>Sphaerularioidea</taxon>
        <taxon>Anguinidae</taxon>
        <taxon>Anguininae</taxon>
        <taxon>Ditylenchus</taxon>
    </lineage>
</organism>
<protein>
    <submittedName>
        <fullName evidence="2">Uncharacterized protein</fullName>
    </submittedName>
</protein>
<accession>A0A915EPR8</accession>
<name>A0A915EPR8_9BILA</name>
<dbReference type="AlphaFoldDB" id="A0A915EPR8"/>
<dbReference type="WBParaSite" id="jg8506">
    <property type="protein sequence ID" value="jg8506"/>
    <property type="gene ID" value="jg8506"/>
</dbReference>
<reference evidence="2" key="1">
    <citation type="submission" date="2022-11" db="UniProtKB">
        <authorList>
            <consortium name="WormBaseParasite"/>
        </authorList>
    </citation>
    <scope>IDENTIFICATION</scope>
</reference>